<feature type="binding site" evidence="5">
    <location>
        <position position="164"/>
    </location>
    <ligand>
        <name>ATP</name>
        <dbReference type="ChEBI" id="CHEBI:30616"/>
    </ligand>
</feature>
<dbReference type="STRING" id="1797516.A3D26_01955"/>
<dbReference type="PROSITE" id="PS00113">
    <property type="entry name" value="ADENYLATE_KINASE"/>
    <property type="match status" value="1"/>
</dbReference>
<dbReference type="HAMAP" id="MF_00235">
    <property type="entry name" value="Adenylate_kinase_Adk"/>
    <property type="match status" value="1"/>
</dbReference>
<comment type="subunit">
    <text evidence="5 7">Monomer.</text>
</comment>
<dbReference type="SUPFAM" id="SSF52540">
    <property type="entry name" value="P-loop containing nucleoside triphosphate hydrolases"/>
    <property type="match status" value="1"/>
</dbReference>
<comment type="subcellular location">
    <subcellularLocation>
        <location evidence="5 7">Cytoplasm</location>
    </subcellularLocation>
</comment>
<dbReference type="GO" id="GO:0004017">
    <property type="term" value="F:AMP kinase activity"/>
    <property type="evidence" value="ECO:0007669"/>
    <property type="project" value="UniProtKB-UniRule"/>
</dbReference>
<feature type="binding site" evidence="5">
    <location>
        <position position="125"/>
    </location>
    <ligand>
        <name>AMP</name>
        <dbReference type="ChEBI" id="CHEBI:456215"/>
    </ligand>
</feature>
<dbReference type="GO" id="GO:0044209">
    <property type="term" value="P:AMP salvage"/>
    <property type="evidence" value="ECO:0007669"/>
    <property type="project" value="UniProtKB-UniRule"/>
</dbReference>
<comment type="similarity">
    <text evidence="5 6">Belongs to the adenylate kinase family.</text>
</comment>
<comment type="catalytic activity">
    <reaction evidence="5 7">
        <text>AMP + ATP = 2 ADP</text>
        <dbReference type="Rhea" id="RHEA:12973"/>
        <dbReference type="ChEBI" id="CHEBI:30616"/>
        <dbReference type="ChEBI" id="CHEBI:456215"/>
        <dbReference type="ChEBI" id="CHEBI:456216"/>
        <dbReference type="EC" id="2.7.4.3"/>
    </reaction>
</comment>
<feature type="binding site" evidence="5">
    <location>
        <position position="95"/>
    </location>
    <ligand>
        <name>AMP</name>
        <dbReference type="ChEBI" id="CHEBI:456215"/>
    </ligand>
</feature>
<comment type="pathway">
    <text evidence="5">Purine metabolism; AMP biosynthesis via salvage pathway; AMP from ADP: step 1/1.</text>
</comment>
<feature type="binding site" evidence="5">
    <location>
        <begin position="88"/>
        <end position="91"/>
    </location>
    <ligand>
        <name>AMP</name>
        <dbReference type="ChEBI" id="CHEBI:456215"/>
    </ligand>
</feature>
<dbReference type="Pfam" id="PF00406">
    <property type="entry name" value="ADK"/>
    <property type="match status" value="1"/>
</dbReference>
<dbReference type="CDD" id="cd01428">
    <property type="entry name" value="ADK"/>
    <property type="match status" value="1"/>
</dbReference>
<accession>A0A1G1VA67</accession>
<keyword evidence="3 5" id="KW-0547">Nucleotide-binding</keyword>
<feature type="binding site" evidence="5">
    <location>
        <position position="123"/>
    </location>
    <ligand>
        <name>ATP</name>
        <dbReference type="ChEBI" id="CHEBI:30616"/>
    </ligand>
</feature>
<evidence type="ECO:0000256" key="4">
    <source>
        <dbReference type="ARBA" id="ARBA00022777"/>
    </source>
</evidence>
<keyword evidence="4 5" id="KW-0418">Kinase</keyword>
<sequence>MFPQIFLVMGPPGTGKTTQAQTLAQNLGSPHLNTGDLLYYAAQGNDPAAQDIKKAMEKGEMVDEKITEQLVEKYLYEHENSEHIVVDGFPRTLEQAQMIKFPITKIFYLKVGDVTVKERLSKRERHDDTPELIEKRLKVYHEETEPILDFYRQKGILEEIDGDRTVEEVARDIEKKASSS</sequence>
<evidence type="ECO:0000256" key="2">
    <source>
        <dbReference type="ARBA" id="ARBA00022727"/>
    </source>
</evidence>
<evidence type="ECO:0000256" key="1">
    <source>
        <dbReference type="ARBA" id="ARBA00022679"/>
    </source>
</evidence>
<feature type="binding site" evidence="5">
    <location>
        <position position="34"/>
    </location>
    <ligand>
        <name>AMP</name>
        <dbReference type="ChEBI" id="CHEBI:456215"/>
    </ligand>
</feature>
<organism evidence="8 9">
    <name type="scientific">Candidatus Blackburnbacteria bacterium RIFCSPHIGHO2_02_FULL_44_20</name>
    <dbReference type="NCBI Taxonomy" id="1797516"/>
    <lineage>
        <taxon>Bacteria</taxon>
        <taxon>Candidatus Blackburniibacteriota</taxon>
    </lineage>
</organism>
<reference evidence="8 9" key="1">
    <citation type="journal article" date="2016" name="Nat. Commun.">
        <title>Thousands of microbial genomes shed light on interconnected biogeochemical processes in an aquifer system.</title>
        <authorList>
            <person name="Anantharaman K."/>
            <person name="Brown C.T."/>
            <person name="Hug L.A."/>
            <person name="Sharon I."/>
            <person name="Castelle C.J."/>
            <person name="Probst A.J."/>
            <person name="Thomas B.C."/>
            <person name="Singh A."/>
            <person name="Wilkins M.J."/>
            <person name="Karaoz U."/>
            <person name="Brodie E.L."/>
            <person name="Williams K.H."/>
            <person name="Hubbard S.S."/>
            <person name="Banfield J.F."/>
        </authorList>
    </citation>
    <scope>NUCLEOTIDE SEQUENCE [LARGE SCALE GENOMIC DNA]</scope>
</reference>
<feature type="binding site" evidence="5">
    <location>
        <position position="136"/>
    </location>
    <ligand>
        <name>AMP</name>
        <dbReference type="ChEBI" id="CHEBI:456215"/>
    </ligand>
</feature>
<evidence type="ECO:0000256" key="3">
    <source>
        <dbReference type="ARBA" id="ARBA00022741"/>
    </source>
</evidence>
<dbReference type="GO" id="GO:0005524">
    <property type="term" value="F:ATP binding"/>
    <property type="evidence" value="ECO:0007669"/>
    <property type="project" value="UniProtKB-UniRule"/>
</dbReference>
<dbReference type="InterPro" id="IPR033690">
    <property type="entry name" value="Adenylat_kinase_CS"/>
</dbReference>
<comment type="domain">
    <text evidence="5">Consists of three domains, a large central CORE domain and two small peripheral domains, NMPbind and LID, which undergo movements during catalysis. The LID domain closes over the site of phosphoryl transfer upon ATP binding. Assembling and dissambling the active center during each catalytic cycle provides an effective means to prevent ATP hydrolysis.</text>
</comment>
<dbReference type="InterPro" id="IPR000850">
    <property type="entry name" value="Adenylat/UMP-CMP_kin"/>
</dbReference>
<name>A0A1G1VA67_9BACT</name>
<dbReference type="Gene3D" id="3.40.50.300">
    <property type="entry name" value="P-loop containing nucleotide triphosphate hydrolases"/>
    <property type="match status" value="1"/>
</dbReference>
<evidence type="ECO:0000313" key="8">
    <source>
        <dbReference type="EMBL" id="OGY12374.1"/>
    </source>
</evidence>
<evidence type="ECO:0000256" key="6">
    <source>
        <dbReference type="RuleBase" id="RU003330"/>
    </source>
</evidence>
<comment type="function">
    <text evidence="5">Catalyzes the reversible transfer of the terminal phosphate group between ATP and AMP. Plays an important role in cellular energy homeostasis and in adenine nucleotide metabolism.</text>
</comment>
<dbReference type="UniPathway" id="UPA00588">
    <property type="reaction ID" value="UER00649"/>
</dbReference>
<dbReference type="GO" id="GO:0005737">
    <property type="term" value="C:cytoplasm"/>
    <property type="evidence" value="ECO:0007669"/>
    <property type="project" value="UniProtKB-SubCell"/>
</dbReference>
<evidence type="ECO:0000313" key="9">
    <source>
        <dbReference type="Proteomes" id="UP000178319"/>
    </source>
</evidence>
<dbReference type="EC" id="2.7.4.3" evidence="5 7"/>
<dbReference type="AlphaFoldDB" id="A0A1G1VA67"/>
<comment type="caution">
    <text evidence="8">The sequence shown here is derived from an EMBL/GenBank/DDBJ whole genome shotgun (WGS) entry which is preliminary data.</text>
</comment>
<keyword evidence="1 5" id="KW-0808">Transferase</keyword>
<comment type="caution">
    <text evidence="5">Lacks conserved residue(s) required for the propagation of feature annotation.</text>
</comment>
<dbReference type="EMBL" id="MHBZ01000001">
    <property type="protein sequence ID" value="OGY12374.1"/>
    <property type="molecule type" value="Genomic_DNA"/>
</dbReference>
<dbReference type="Proteomes" id="UP000178319">
    <property type="component" value="Unassembled WGS sequence"/>
</dbReference>
<dbReference type="PRINTS" id="PR00094">
    <property type="entry name" value="ADENYLTKNASE"/>
</dbReference>
<dbReference type="PANTHER" id="PTHR23359">
    <property type="entry name" value="NUCLEOTIDE KINASE"/>
    <property type="match status" value="1"/>
</dbReference>
<keyword evidence="2 5" id="KW-0545">Nucleotide biosynthesis</keyword>
<evidence type="ECO:0000256" key="5">
    <source>
        <dbReference type="HAMAP-Rule" id="MF_00235"/>
    </source>
</evidence>
<dbReference type="InterPro" id="IPR027417">
    <property type="entry name" value="P-loop_NTPase"/>
</dbReference>
<keyword evidence="5" id="KW-0963">Cytoplasm</keyword>
<proteinExistence type="inferred from homology"/>
<keyword evidence="5 7" id="KW-0067">ATP-binding</keyword>
<evidence type="ECO:0000256" key="7">
    <source>
        <dbReference type="RuleBase" id="RU003331"/>
    </source>
</evidence>
<gene>
    <name evidence="5" type="primary">adk</name>
    <name evidence="8" type="ORF">A3D26_01955</name>
</gene>
<protein>
    <recommendedName>
        <fullName evidence="5 7">Adenylate kinase</fullName>
        <shortName evidence="5">AK</shortName>
        <ecNumber evidence="5 7">2.7.4.3</ecNumber>
    </recommendedName>
    <alternativeName>
        <fullName evidence="5">ATP-AMP transphosphorylase</fullName>
    </alternativeName>
    <alternativeName>
        <fullName evidence="5">ATP:AMP phosphotransferase</fullName>
    </alternativeName>
    <alternativeName>
        <fullName evidence="5">Adenylate monophosphate kinase</fullName>
    </alternativeName>
</protein>
<feature type="region of interest" description="NMP" evidence="5">
    <location>
        <begin position="33"/>
        <end position="62"/>
    </location>
</feature>
<feature type="binding site" evidence="5">
    <location>
        <begin position="13"/>
        <end position="18"/>
    </location>
    <ligand>
        <name>ATP</name>
        <dbReference type="ChEBI" id="CHEBI:30616"/>
    </ligand>
</feature>